<keyword evidence="1" id="KW-1133">Transmembrane helix</keyword>
<dbReference type="InterPro" id="IPR037185">
    <property type="entry name" value="EmrE-like"/>
</dbReference>
<organism evidence="2 3">
    <name type="scientific">Winogradskyella bathintestinalis</name>
    <dbReference type="NCBI Taxonomy" id="3035208"/>
    <lineage>
        <taxon>Bacteria</taxon>
        <taxon>Pseudomonadati</taxon>
        <taxon>Bacteroidota</taxon>
        <taxon>Flavobacteriia</taxon>
        <taxon>Flavobacteriales</taxon>
        <taxon>Flavobacteriaceae</taxon>
        <taxon>Winogradskyella</taxon>
    </lineage>
</organism>
<accession>A0ABT7ZQZ4</accession>
<evidence type="ECO:0000313" key="3">
    <source>
        <dbReference type="Proteomes" id="UP001231197"/>
    </source>
</evidence>
<sequence>MTKALQVSETNKVAPLKFMEVIFTIIIGLVWFGDIYTSLGLFGVLIIILALTLNTLVKKN</sequence>
<evidence type="ECO:0000313" key="2">
    <source>
        <dbReference type="EMBL" id="MDN3491229.1"/>
    </source>
</evidence>
<dbReference type="RefSeq" id="WP_290204972.1">
    <property type="nucleotide sequence ID" value="NZ_JASDDK010000001.1"/>
</dbReference>
<evidence type="ECO:0000256" key="1">
    <source>
        <dbReference type="SAM" id="Phobius"/>
    </source>
</evidence>
<dbReference type="EMBL" id="JASDDK010000001">
    <property type="protein sequence ID" value="MDN3491229.1"/>
    <property type="molecule type" value="Genomic_DNA"/>
</dbReference>
<comment type="caution">
    <text evidence="2">The sequence shown here is derived from an EMBL/GenBank/DDBJ whole genome shotgun (WGS) entry which is preliminary data.</text>
</comment>
<keyword evidence="1" id="KW-0472">Membrane</keyword>
<gene>
    <name evidence="2" type="ORF">QMA06_00745</name>
</gene>
<name>A0ABT7ZQZ4_9FLAO</name>
<keyword evidence="3" id="KW-1185">Reference proteome</keyword>
<feature type="transmembrane region" description="Helical" evidence="1">
    <location>
        <begin position="12"/>
        <end position="33"/>
    </location>
</feature>
<dbReference type="Proteomes" id="UP001231197">
    <property type="component" value="Unassembled WGS sequence"/>
</dbReference>
<keyword evidence="1" id="KW-0812">Transmembrane</keyword>
<feature type="transmembrane region" description="Helical" evidence="1">
    <location>
        <begin position="39"/>
        <end position="57"/>
    </location>
</feature>
<reference evidence="2 3" key="1">
    <citation type="journal article" date="2023" name="Int. J. Syst. Evol. Microbiol.">
        <title>Winogradskyella bathintestinalis sp. nov., isolated from the intestine of the deep-sea loosejaw dragonfish, Malacosteus niger.</title>
        <authorList>
            <person name="Uniacke-Lowe S."/>
            <person name="Johnson C.N."/>
            <person name="Stanton C."/>
            <person name="Hill C."/>
            <person name="Ross P."/>
        </authorList>
    </citation>
    <scope>NUCLEOTIDE SEQUENCE [LARGE SCALE GENOMIC DNA]</scope>
    <source>
        <strain evidence="2 3">APC 3343</strain>
    </source>
</reference>
<dbReference type="SUPFAM" id="SSF103481">
    <property type="entry name" value="Multidrug resistance efflux transporter EmrE"/>
    <property type="match status" value="1"/>
</dbReference>
<proteinExistence type="predicted"/>
<protein>
    <submittedName>
        <fullName evidence="2">Uncharacterized protein</fullName>
    </submittedName>
</protein>